<evidence type="ECO:0000313" key="1">
    <source>
        <dbReference type="EMBL" id="GLB45300.1"/>
    </source>
</evidence>
<accession>A0A9P3PYA7</accession>
<dbReference type="OrthoDB" id="3259294at2759"/>
<dbReference type="EMBL" id="BRPK01000021">
    <property type="protein sequence ID" value="GLB45300.1"/>
    <property type="molecule type" value="Genomic_DNA"/>
</dbReference>
<proteinExistence type="predicted"/>
<name>A0A9P3PYA7_LYOSH</name>
<dbReference type="Proteomes" id="UP001063166">
    <property type="component" value="Unassembled WGS sequence"/>
</dbReference>
<dbReference type="AlphaFoldDB" id="A0A9P3PYA7"/>
<keyword evidence="2" id="KW-1185">Reference proteome</keyword>
<protein>
    <submittedName>
        <fullName evidence="1">Uncharacterized protein</fullName>
    </submittedName>
</protein>
<evidence type="ECO:0000313" key="2">
    <source>
        <dbReference type="Proteomes" id="UP001063166"/>
    </source>
</evidence>
<gene>
    <name evidence="1" type="ORF">LshimejAT787_2100600</name>
</gene>
<sequence>MLTLFKPWRNGRDLKSSDEDWNNAFSHHDFSKRHLEIMRNMNIRYECLDARDDFYAELKSGAITFPGNGVTTSDIEEMQQRDQFKGDEGGDTADFGIQDIDDIPGKKELRRRADMANMTADMAHLGWD</sequence>
<organism evidence="1 2">
    <name type="scientific">Lyophyllum shimeji</name>
    <name type="common">Hon-shimeji</name>
    <name type="synonym">Tricholoma shimeji</name>
    <dbReference type="NCBI Taxonomy" id="47721"/>
    <lineage>
        <taxon>Eukaryota</taxon>
        <taxon>Fungi</taxon>
        <taxon>Dikarya</taxon>
        <taxon>Basidiomycota</taxon>
        <taxon>Agaricomycotina</taxon>
        <taxon>Agaricomycetes</taxon>
        <taxon>Agaricomycetidae</taxon>
        <taxon>Agaricales</taxon>
        <taxon>Tricholomatineae</taxon>
        <taxon>Lyophyllaceae</taxon>
        <taxon>Lyophyllum</taxon>
    </lineage>
</organism>
<comment type="caution">
    <text evidence="1">The sequence shown here is derived from an EMBL/GenBank/DDBJ whole genome shotgun (WGS) entry which is preliminary data.</text>
</comment>
<reference evidence="1" key="1">
    <citation type="submission" date="2022-07" db="EMBL/GenBank/DDBJ databases">
        <title>The genome of Lyophyllum shimeji provides insight into the initial evolution of ectomycorrhizal fungal genome.</title>
        <authorList>
            <person name="Kobayashi Y."/>
            <person name="Shibata T."/>
            <person name="Hirakawa H."/>
            <person name="Shigenobu S."/>
            <person name="Nishiyama T."/>
            <person name="Yamada A."/>
            <person name="Hasebe M."/>
            <person name="Kawaguchi M."/>
        </authorList>
    </citation>
    <scope>NUCLEOTIDE SEQUENCE</scope>
    <source>
        <strain evidence="1">AT787</strain>
    </source>
</reference>